<sequence>MAWDYIVKGFLKAFELIISGNPELYDILLRSIKVSGLATLYAGLIGIPIGVILGLSDFKGKNVIKSIFNGLMGIPTVVLGLILYLFLAPTGPLGFLNLLYTTTGISLGQMMLILPIVVSITANFIESIEEDVRYLALTLGADKTQMMMKVIEEASPGILLSLMAAFNRAIAELGIALMIGGNIFVEGGNMNTRVLTTAIQMYVTRGEISMAIALGIILLSLVYLISVIVNYIQRRWADS</sequence>
<comment type="caution">
    <text evidence="7">The sequence shown here is derived from an EMBL/GenBank/DDBJ whole genome shotgun (WGS) entry which is preliminary data.</text>
</comment>
<reference evidence="7 8" key="1">
    <citation type="journal article" date="2019" name="Int. J. Syst. Evol. Microbiol.">
        <title>Methanofervidicoccus abyssi gen. nov., sp. nov., a hydrogenotrophic methanogen, isolated from a hydrothermal vent chimney in the Mid-Cayman Spreading Center, the Caribbean Sea.</title>
        <authorList>
            <person name="Sakai S."/>
            <person name="Takaki Y."/>
            <person name="Miyazaki M."/>
            <person name="Ogawara M."/>
            <person name="Yanagawa K."/>
            <person name="Miyazaki J."/>
            <person name="Takai K."/>
        </authorList>
    </citation>
    <scope>NUCLEOTIDE SEQUENCE [LARGE SCALE GENOMIC DNA]</scope>
    <source>
        <strain evidence="7 8">HHB</strain>
    </source>
</reference>
<evidence type="ECO:0000256" key="3">
    <source>
        <dbReference type="ARBA" id="ARBA00022989"/>
    </source>
</evidence>
<dbReference type="PANTHER" id="PTHR43632:SF1">
    <property type="entry name" value="PERMEASE COMPONENT OF TUNGSTATE ABC TRANSPORTER"/>
    <property type="match status" value="1"/>
</dbReference>
<keyword evidence="8" id="KW-1185">Reference proteome</keyword>
<feature type="transmembrane region" description="Helical" evidence="5">
    <location>
        <begin position="157"/>
        <end position="185"/>
    </location>
</feature>
<dbReference type="NCBIfam" id="NF038017">
    <property type="entry name" value="ABC_perm1"/>
    <property type="match status" value="1"/>
</dbReference>
<name>A0A401HQW3_9EURY</name>
<dbReference type="Pfam" id="PF00528">
    <property type="entry name" value="BPD_transp_1"/>
    <property type="match status" value="1"/>
</dbReference>
<dbReference type="Gene3D" id="1.10.3720.10">
    <property type="entry name" value="MetI-like"/>
    <property type="match status" value="1"/>
</dbReference>
<dbReference type="InterPro" id="IPR035906">
    <property type="entry name" value="MetI-like_sf"/>
</dbReference>
<dbReference type="Proteomes" id="UP000290527">
    <property type="component" value="Unassembled WGS sequence"/>
</dbReference>
<dbReference type="GO" id="GO:0005886">
    <property type="term" value="C:plasma membrane"/>
    <property type="evidence" value="ECO:0007669"/>
    <property type="project" value="UniProtKB-SubCell"/>
</dbReference>
<dbReference type="AlphaFoldDB" id="A0A401HQW3"/>
<evidence type="ECO:0000313" key="7">
    <source>
        <dbReference type="EMBL" id="GBF36664.1"/>
    </source>
</evidence>
<evidence type="ECO:0000256" key="4">
    <source>
        <dbReference type="ARBA" id="ARBA00023136"/>
    </source>
</evidence>
<evidence type="ECO:0000313" key="8">
    <source>
        <dbReference type="Proteomes" id="UP000290527"/>
    </source>
</evidence>
<dbReference type="InterPro" id="IPR000515">
    <property type="entry name" value="MetI-like"/>
</dbReference>
<dbReference type="EMBL" id="BFAX01000004">
    <property type="protein sequence ID" value="GBF36664.1"/>
    <property type="molecule type" value="Genomic_DNA"/>
</dbReference>
<feature type="domain" description="ABC transmembrane type-1" evidence="6">
    <location>
        <begin position="28"/>
        <end position="229"/>
    </location>
</feature>
<dbReference type="RefSeq" id="WP_131007506.1">
    <property type="nucleotide sequence ID" value="NZ_BFAX01000004.1"/>
</dbReference>
<evidence type="ECO:0000259" key="6">
    <source>
        <dbReference type="PROSITE" id="PS50928"/>
    </source>
</evidence>
<evidence type="ECO:0000256" key="5">
    <source>
        <dbReference type="RuleBase" id="RU363032"/>
    </source>
</evidence>
<feature type="transmembrane region" description="Helical" evidence="5">
    <location>
        <begin position="34"/>
        <end position="55"/>
    </location>
</feature>
<organism evidence="7 8">
    <name type="scientific">Methanofervidicoccus abyssi</name>
    <dbReference type="NCBI Taxonomy" id="2082189"/>
    <lineage>
        <taxon>Archaea</taxon>
        <taxon>Methanobacteriati</taxon>
        <taxon>Methanobacteriota</taxon>
        <taxon>Methanomada group</taxon>
        <taxon>Methanococci</taxon>
        <taxon>Methanococcales</taxon>
        <taxon>Methanofervidicoccus</taxon>
    </lineage>
</organism>
<keyword evidence="4 5" id="KW-0472">Membrane</keyword>
<gene>
    <name evidence="7" type="ORF">MHHB_P0894</name>
</gene>
<protein>
    <submittedName>
        <fullName evidence="7">Tungstate transport system permease protein</fullName>
    </submittedName>
</protein>
<dbReference type="PANTHER" id="PTHR43632">
    <property type="entry name" value="PERMEASE COMPONENT OF TUNGSTATE ABC TRANSPORTER"/>
    <property type="match status" value="1"/>
</dbReference>
<dbReference type="OrthoDB" id="94632at2157"/>
<dbReference type="SUPFAM" id="SSF161098">
    <property type="entry name" value="MetI-like"/>
    <property type="match status" value="1"/>
</dbReference>
<proteinExistence type="inferred from homology"/>
<dbReference type="CDD" id="cd06261">
    <property type="entry name" value="TM_PBP2"/>
    <property type="match status" value="1"/>
</dbReference>
<comment type="similarity">
    <text evidence="5">Belongs to the binding-protein-dependent transport system permease family.</text>
</comment>
<dbReference type="InterPro" id="IPR049783">
    <property type="entry name" value="ABC_perm_TupB-like"/>
</dbReference>
<dbReference type="PROSITE" id="PS50928">
    <property type="entry name" value="ABC_TM1"/>
    <property type="match status" value="1"/>
</dbReference>
<dbReference type="GO" id="GO:0055085">
    <property type="term" value="P:transmembrane transport"/>
    <property type="evidence" value="ECO:0007669"/>
    <property type="project" value="InterPro"/>
</dbReference>
<feature type="transmembrane region" description="Helical" evidence="5">
    <location>
        <begin position="208"/>
        <end position="232"/>
    </location>
</feature>
<keyword evidence="5" id="KW-0813">Transport</keyword>
<keyword evidence="2 5" id="KW-0812">Transmembrane</keyword>
<evidence type="ECO:0000256" key="1">
    <source>
        <dbReference type="ARBA" id="ARBA00004141"/>
    </source>
</evidence>
<evidence type="ECO:0000256" key="2">
    <source>
        <dbReference type="ARBA" id="ARBA00022692"/>
    </source>
</evidence>
<keyword evidence="3 5" id="KW-1133">Transmembrane helix</keyword>
<comment type="subcellular location">
    <subcellularLocation>
        <location evidence="5">Cell membrane</location>
        <topology evidence="5">Multi-pass membrane protein</topology>
    </subcellularLocation>
    <subcellularLocation>
        <location evidence="1">Membrane</location>
        <topology evidence="1">Multi-pass membrane protein</topology>
    </subcellularLocation>
</comment>
<feature type="transmembrane region" description="Helical" evidence="5">
    <location>
        <begin position="107"/>
        <end position="125"/>
    </location>
</feature>
<feature type="transmembrane region" description="Helical" evidence="5">
    <location>
        <begin position="67"/>
        <end position="87"/>
    </location>
</feature>
<accession>A0A401HQW3</accession>